<dbReference type="WBParaSite" id="maker-uti_cns_0008655-snap-gene-0.3-mRNA-1">
    <property type="protein sequence ID" value="maker-uti_cns_0008655-snap-gene-0.3-mRNA-1"/>
    <property type="gene ID" value="maker-uti_cns_0008655-snap-gene-0.3"/>
</dbReference>
<keyword evidence="2" id="KW-1185">Reference proteome</keyword>
<accession>A0A1I8HYX9</accession>
<evidence type="ECO:0000313" key="2">
    <source>
        <dbReference type="Proteomes" id="UP000095280"/>
    </source>
</evidence>
<feature type="region of interest" description="Disordered" evidence="1">
    <location>
        <begin position="65"/>
        <end position="95"/>
    </location>
</feature>
<feature type="compositionally biased region" description="Basic and acidic residues" evidence="1">
    <location>
        <begin position="71"/>
        <end position="84"/>
    </location>
</feature>
<evidence type="ECO:0000256" key="1">
    <source>
        <dbReference type="SAM" id="MobiDB-lite"/>
    </source>
</evidence>
<dbReference type="Proteomes" id="UP000095280">
    <property type="component" value="Unplaced"/>
</dbReference>
<dbReference type="WBParaSite" id="maker-uti_cns_0005947-snap-gene-0.9-mRNA-1">
    <property type="protein sequence ID" value="maker-uti_cns_0005947-snap-gene-0.9-mRNA-1"/>
    <property type="gene ID" value="maker-uti_cns_0005947-snap-gene-0.9"/>
</dbReference>
<evidence type="ECO:0000313" key="3">
    <source>
        <dbReference type="WBParaSite" id="maker-uti_cns_0005947-snap-gene-0.9-mRNA-1"/>
    </source>
</evidence>
<dbReference type="AlphaFoldDB" id="A0A1I8HYX9"/>
<sequence>PNSSINPRTPVAQINLIYEVETNCPRYFQRRFHRSHMEVYPNRTYTGLKAVFRGSFEKDYRAYKTAQRAEGSGEKSETGDEGLREAVQQQSRRVAELETSVKDLTAKLDAFMRNA</sequence>
<evidence type="ECO:0000313" key="4">
    <source>
        <dbReference type="WBParaSite" id="maker-uti_cns_0008655-snap-gene-0.3-mRNA-1"/>
    </source>
</evidence>
<organism evidence="2 4">
    <name type="scientific">Macrostomum lignano</name>
    <dbReference type="NCBI Taxonomy" id="282301"/>
    <lineage>
        <taxon>Eukaryota</taxon>
        <taxon>Metazoa</taxon>
        <taxon>Spiralia</taxon>
        <taxon>Lophotrochozoa</taxon>
        <taxon>Platyhelminthes</taxon>
        <taxon>Rhabditophora</taxon>
        <taxon>Macrostomorpha</taxon>
        <taxon>Macrostomida</taxon>
        <taxon>Macrostomidae</taxon>
        <taxon>Macrostomum</taxon>
    </lineage>
</organism>
<name>A0A1I8HYX9_9PLAT</name>
<proteinExistence type="predicted"/>
<protein>
    <submittedName>
        <fullName evidence="3 4">PRELI/MSF1 domain-containing protein</fullName>
    </submittedName>
</protein>
<reference evidence="3 4" key="1">
    <citation type="submission" date="2016-11" db="UniProtKB">
        <authorList>
            <consortium name="WormBaseParasite"/>
        </authorList>
    </citation>
    <scope>IDENTIFICATION</scope>
</reference>